<evidence type="ECO:0000256" key="5">
    <source>
        <dbReference type="ARBA" id="ARBA00022989"/>
    </source>
</evidence>
<evidence type="ECO:0000256" key="7">
    <source>
        <dbReference type="SAM" id="Phobius"/>
    </source>
</evidence>
<keyword evidence="3" id="KW-1003">Cell membrane</keyword>
<feature type="transmembrane region" description="Helical" evidence="7">
    <location>
        <begin position="137"/>
        <end position="156"/>
    </location>
</feature>
<evidence type="ECO:0000256" key="4">
    <source>
        <dbReference type="ARBA" id="ARBA00022692"/>
    </source>
</evidence>
<evidence type="ECO:0000256" key="2">
    <source>
        <dbReference type="ARBA" id="ARBA00022448"/>
    </source>
</evidence>
<keyword evidence="2" id="KW-0813">Transport</keyword>
<organism evidence="8 9">
    <name type="scientific">Pseudolactococcus laudensis</name>
    <dbReference type="NCBI Taxonomy" id="1494461"/>
    <lineage>
        <taxon>Bacteria</taxon>
        <taxon>Bacillati</taxon>
        <taxon>Bacillota</taxon>
        <taxon>Bacilli</taxon>
        <taxon>Lactobacillales</taxon>
        <taxon>Streptococcaceae</taxon>
        <taxon>Pseudolactococcus</taxon>
    </lineage>
</organism>
<dbReference type="RefSeq" id="WP_180747673.1">
    <property type="nucleotide sequence ID" value="NZ_CBCRWQ010000045.1"/>
</dbReference>
<feature type="transmembrane region" description="Helical" evidence="7">
    <location>
        <begin position="216"/>
        <end position="238"/>
    </location>
</feature>
<feature type="transmembrane region" description="Helical" evidence="7">
    <location>
        <begin position="366"/>
        <end position="388"/>
    </location>
</feature>
<gene>
    <name evidence="8" type="ORF">HZR21_11115</name>
</gene>
<keyword evidence="4 7" id="KW-0812">Transmembrane</keyword>
<feature type="transmembrane region" description="Helical" evidence="7">
    <location>
        <begin position="281"/>
        <end position="298"/>
    </location>
</feature>
<evidence type="ECO:0000256" key="1">
    <source>
        <dbReference type="ARBA" id="ARBA00004651"/>
    </source>
</evidence>
<keyword evidence="9" id="KW-1185">Reference proteome</keyword>
<feature type="transmembrane region" description="Helical" evidence="7">
    <location>
        <begin position="162"/>
        <end position="187"/>
    </location>
</feature>
<feature type="transmembrane region" description="Helical" evidence="7">
    <location>
        <begin position="38"/>
        <end position="59"/>
    </location>
</feature>
<feature type="transmembrane region" description="Helical" evidence="7">
    <location>
        <begin position="9"/>
        <end position="32"/>
    </location>
</feature>
<evidence type="ECO:0000313" key="8">
    <source>
        <dbReference type="EMBL" id="MBA0017628.1"/>
    </source>
</evidence>
<dbReference type="EMBL" id="JACBNY010000043">
    <property type="protein sequence ID" value="MBA0017628.1"/>
    <property type="molecule type" value="Genomic_DNA"/>
</dbReference>
<comment type="caution">
    <text evidence="8">The sequence shown here is derived from an EMBL/GenBank/DDBJ whole genome shotgun (WGS) entry which is preliminary data.</text>
</comment>
<evidence type="ECO:0000313" key="9">
    <source>
        <dbReference type="Proteomes" id="UP000530186"/>
    </source>
</evidence>
<feature type="transmembrane region" description="Helical" evidence="7">
    <location>
        <begin position="304"/>
        <end position="323"/>
    </location>
</feature>
<feature type="transmembrane region" description="Helical" evidence="7">
    <location>
        <begin position="250"/>
        <end position="269"/>
    </location>
</feature>
<proteinExistence type="predicted"/>
<protein>
    <submittedName>
        <fullName evidence="8">MFS transporter</fullName>
    </submittedName>
</protein>
<accession>A0A7V8N2Q4</accession>
<dbReference type="GO" id="GO:0022857">
    <property type="term" value="F:transmembrane transporter activity"/>
    <property type="evidence" value="ECO:0007669"/>
    <property type="project" value="InterPro"/>
</dbReference>
<dbReference type="PANTHER" id="PTHR43266:SF7">
    <property type="entry name" value="TRANSPORTER, PUTATIVE-RELATED"/>
    <property type="match status" value="1"/>
</dbReference>
<feature type="transmembrane region" description="Helical" evidence="7">
    <location>
        <begin position="344"/>
        <end position="360"/>
    </location>
</feature>
<name>A0A7V8N2Q4_9LACT</name>
<dbReference type="InterPro" id="IPR011701">
    <property type="entry name" value="MFS"/>
</dbReference>
<dbReference type="PANTHER" id="PTHR43266">
    <property type="entry name" value="MACROLIDE-EFFLUX PROTEIN"/>
    <property type="match status" value="1"/>
</dbReference>
<comment type="subcellular location">
    <subcellularLocation>
        <location evidence="1">Cell membrane</location>
        <topology evidence="1">Multi-pass membrane protein</topology>
    </subcellularLocation>
</comment>
<dbReference type="Pfam" id="PF07690">
    <property type="entry name" value="MFS_1"/>
    <property type="match status" value="1"/>
</dbReference>
<dbReference type="InterPro" id="IPR036259">
    <property type="entry name" value="MFS_trans_sf"/>
</dbReference>
<feature type="transmembrane region" description="Helical" evidence="7">
    <location>
        <begin position="71"/>
        <end position="92"/>
    </location>
</feature>
<reference evidence="8 9" key="1">
    <citation type="submission" date="2020-07" db="EMBL/GenBank/DDBJ databases">
        <authorList>
            <person name="Hilgarth M."/>
            <person name="Werum V."/>
            <person name="Vogel R.F."/>
        </authorList>
    </citation>
    <scope>NUCLEOTIDE SEQUENCE [LARGE SCALE GENOMIC DNA]</scope>
    <source>
        <strain evidence="8 9">DSM 28961</strain>
    </source>
</reference>
<dbReference type="GeneID" id="303196063"/>
<dbReference type="GO" id="GO:0005886">
    <property type="term" value="C:plasma membrane"/>
    <property type="evidence" value="ECO:0007669"/>
    <property type="project" value="UniProtKB-SubCell"/>
</dbReference>
<dbReference type="Gene3D" id="1.20.1250.20">
    <property type="entry name" value="MFS general substrate transporter like domains"/>
    <property type="match status" value="1"/>
</dbReference>
<dbReference type="SUPFAM" id="SSF103473">
    <property type="entry name" value="MFS general substrate transporter"/>
    <property type="match status" value="1"/>
</dbReference>
<keyword evidence="6 7" id="KW-0472">Membrane</keyword>
<keyword evidence="5 7" id="KW-1133">Transmembrane helix</keyword>
<dbReference type="AlphaFoldDB" id="A0A7V8N2Q4"/>
<dbReference type="Proteomes" id="UP000530186">
    <property type="component" value="Unassembled WGS sequence"/>
</dbReference>
<sequence>MLKKLWQQFYLSANLVTFTQISFRLIIVLYASSLLTDAKAIGTMMIFDTLPFLILGPVIAKIVNHHNRKNLLKLTVFLDFLLTLVLLVIMRINYQSLVAFALLLAINNVVTSTYQIAESSFFPLILDNMRLAKYNSAIFFSGSLAMIIAPNISGLIQQTGLISLLVVVSTGIFLLAFINLFFVAEVADDHATENRGMASSYSLFRSFTYIFEDKKLLLALVLLALGNLFDAPMDTLMITKYTEMAQLTKVGLIFSMAGIGSLVGSFLLSSFSNNKMYFQRMMFFSGIGIAFGGVLLFLNDYLLYLVATFILSCSMSIRTIYIITFRQVNTPKEILGSVNTAFKYIAFGIYPLGIWLATYFQKLVAVNLIIAFSGFGFLLVGLLTAYLVGKEEVTIL</sequence>
<evidence type="ECO:0000256" key="3">
    <source>
        <dbReference type="ARBA" id="ARBA00022475"/>
    </source>
</evidence>
<evidence type="ECO:0000256" key="6">
    <source>
        <dbReference type="ARBA" id="ARBA00023136"/>
    </source>
</evidence>